<feature type="domain" description="V-SNARE coiled-coil homology" evidence="13">
    <location>
        <begin position="173"/>
        <end position="233"/>
    </location>
</feature>
<dbReference type="AlphaFoldDB" id="A0AAD3YB72"/>
<feature type="compositionally biased region" description="Low complexity" evidence="11">
    <location>
        <begin position="291"/>
        <end position="300"/>
    </location>
</feature>
<keyword evidence="4" id="KW-0488">Methylation</keyword>
<reference evidence="14" key="2">
    <citation type="submission" date="2023-06" db="EMBL/GenBank/DDBJ databases">
        <authorList>
            <person name="Kobayashi Y."/>
            <person name="Kayamori A."/>
            <person name="Aoki K."/>
            <person name="Shiwa Y."/>
            <person name="Fujita N."/>
            <person name="Sugita T."/>
            <person name="Iwasaki W."/>
            <person name="Tanaka N."/>
            <person name="Takashima M."/>
        </authorList>
    </citation>
    <scope>NUCLEOTIDE SEQUENCE</scope>
    <source>
        <strain evidence="14">HIS016</strain>
    </source>
</reference>
<evidence type="ECO:0000313" key="15">
    <source>
        <dbReference type="Proteomes" id="UP001222932"/>
    </source>
</evidence>
<keyword evidence="6" id="KW-0564">Palmitate</keyword>
<accession>A0AAD3YB72</accession>
<dbReference type="PANTHER" id="PTHR45806:SF1">
    <property type="entry name" value="SYNAPTOBREVIN HOMOLOG YKT6"/>
    <property type="match status" value="1"/>
</dbReference>
<dbReference type="InterPro" id="IPR011012">
    <property type="entry name" value="Longin-like_dom_sf"/>
</dbReference>
<dbReference type="GO" id="GO:0006888">
    <property type="term" value="P:endoplasmic reticulum to Golgi vesicle-mediated transport"/>
    <property type="evidence" value="ECO:0007669"/>
    <property type="project" value="TreeGrafter"/>
</dbReference>
<dbReference type="PROSITE" id="PS50859">
    <property type="entry name" value="LONGIN"/>
    <property type="match status" value="1"/>
</dbReference>
<feature type="region of interest" description="Disordered" evidence="11">
    <location>
        <begin position="291"/>
        <end position="388"/>
    </location>
</feature>
<evidence type="ECO:0000256" key="7">
    <source>
        <dbReference type="ARBA" id="ARBA00023288"/>
    </source>
</evidence>
<dbReference type="PANTHER" id="PTHR45806">
    <property type="entry name" value="SYNAPTOBREVIN HOMOLOG YKT6"/>
    <property type="match status" value="1"/>
</dbReference>
<evidence type="ECO:0000256" key="6">
    <source>
        <dbReference type="ARBA" id="ARBA00023139"/>
    </source>
</evidence>
<comment type="subcellular location">
    <subcellularLocation>
        <location evidence="1">Cell membrane</location>
        <topology evidence="1">Lipid-anchor</topology>
        <orientation evidence="1">Cytoplasmic side</orientation>
    </subcellularLocation>
</comment>
<keyword evidence="7" id="KW-0449">Lipoprotein</keyword>
<dbReference type="GO" id="GO:0005484">
    <property type="term" value="F:SNAP receptor activity"/>
    <property type="evidence" value="ECO:0007669"/>
    <property type="project" value="TreeGrafter"/>
</dbReference>
<protein>
    <recommendedName>
        <fullName evidence="9">Synaptobrevin homolog YKT6</fullName>
    </recommendedName>
</protein>
<evidence type="ECO:0000256" key="5">
    <source>
        <dbReference type="ARBA" id="ARBA00023136"/>
    </source>
</evidence>
<evidence type="ECO:0000256" key="8">
    <source>
        <dbReference type="ARBA" id="ARBA00023289"/>
    </source>
</evidence>
<keyword evidence="15" id="KW-1185">Reference proteome</keyword>
<evidence type="ECO:0000256" key="3">
    <source>
        <dbReference type="ARBA" id="ARBA00022475"/>
    </source>
</evidence>
<evidence type="ECO:0000256" key="9">
    <source>
        <dbReference type="ARBA" id="ARBA00026133"/>
    </source>
</evidence>
<keyword evidence="8" id="KW-0636">Prenylation</keyword>
<dbReference type="SMART" id="SM01270">
    <property type="entry name" value="Longin"/>
    <property type="match status" value="1"/>
</dbReference>
<dbReference type="SUPFAM" id="SSF64356">
    <property type="entry name" value="SNARE-like"/>
    <property type="match status" value="1"/>
</dbReference>
<keyword evidence="10" id="KW-0175">Coiled coil</keyword>
<comment type="caution">
    <text evidence="14">The sequence shown here is derived from an EMBL/GenBank/DDBJ whole genome shotgun (WGS) entry which is preliminary data.</text>
</comment>
<dbReference type="GO" id="GO:0005794">
    <property type="term" value="C:Golgi apparatus"/>
    <property type="evidence" value="ECO:0007669"/>
    <property type="project" value="TreeGrafter"/>
</dbReference>
<dbReference type="CDD" id="cd14824">
    <property type="entry name" value="Longin"/>
    <property type="match status" value="1"/>
</dbReference>
<dbReference type="InterPro" id="IPR001388">
    <property type="entry name" value="Synaptobrevin-like"/>
</dbReference>
<dbReference type="Gene3D" id="1.10.150.670">
    <property type="entry name" value="Crossover junction endonuclease EME1, DNA-binding domain"/>
    <property type="match status" value="1"/>
</dbReference>
<evidence type="ECO:0000256" key="10">
    <source>
        <dbReference type="PROSITE-ProRule" id="PRU00290"/>
    </source>
</evidence>
<evidence type="ECO:0000256" key="11">
    <source>
        <dbReference type="SAM" id="MobiDB-lite"/>
    </source>
</evidence>
<dbReference type="EMBL" id="BTCM01000003">
    <property type="protein sequence ID" value="GMK56721.1"/>
    <property type="molecule type" value="Genomic_DNA"/>
</dbReference>
<dbReference type="InterPro" id="IPR045848">
    <property type="entry name" value="R-SNARE_YKT6"/>
</dbReference>
<dbReference type="Proteomes" id="UP001222932">
    <property type="component" value="Unassembled WGS sequence"/>
</dbReference>
<dbReference type="Gene3D" id="3.30.450.50">
    <property type="entry name" value="Longin domain"/>
    <property type="match status" value="1"/>
</dbReference>
<dbReference type="GO" id="GO:0005886">
    <property type="term" value="C:plasma membrane"/>
    <property type="evidence" value="ECO:0007669"/>
    <property type="project" value="UniProtKB-SubCell"/>
</dbReference>
<organism evidence="14 15">
    <name type="scientific">Cutaneotrichosporon spelunceum</name>
    <dbReference type="NCBI Taxonomy" id="1672016"/>
    <lineage>
        <taxon>Eukaryota</taxon>
        <taxon>Fungi</taxon>
        <taxon>Dikarya</taxon>
        <taxon>Basidiomycota</taxon>
        <taxon>Agaricomycotina</taxon>
        <taxon>Tremellomycetes</taxon>
        <taxon>Trichosporonales</taxon>
        <taxon>Trichosporonaceae</taxon>
        <taxon>Cutaneotrichosporon</taxon>
    </lineage>
</organism>
<feature type="domain" description="Longin" evidence="12">
    <location>
        <begin position="10"/>
        <end position="109"/>
    </location>
</feature>
<evidence type="ECO:0000259" key="13">
    <source>
        <dbReference type="PROSITE" id="PS50892"/>
    </source>
</evidence>
<reference evidence="14" key="1">
    <citation type="journal article" date="2023" name="BMC Genomics">
        <title>Chromosome-level genome assemblies of Cutaneotrichosporon spp. (Trichosporonales, Basidiomycota) reveal imbalanced evolution between nucleotide sequences and chromosome synteny.</title>
        <authorList>
            <person name="Kobayashi Y."/>
            <person name="Kayamori A."/>
            <person name="Aoki K."/>
            <person name="Shiwa Y."/>
            <person name="Matsutani M."/>
            <person name="Fujita N."/>
            <person name="Sugita T."/>
            <person name="Iwasaki W."/>
            <person name="Tanaka N."/>
            <person name="Takashima M."/>
        </authorList>
    </citation>
    <scope>NUCLEOTIDE SEQUENCE</scope>
    <source>
        <strain evidence="14">HIS016</strain>
    </source>
</reference>
<evidence type="ECO:0000259" key="12">
    <source>
        <dbReference type="PROSITE" id="PS50859"/>
    </source>
</evidence>
<name>A0AAD3YB72_9TREE</name>
<dbReference type="PRINTS" id="PR00219">
    <property type="entry name" value="SYNAPTOBREVN"/>
</dbReference>
<comment type="similarity">
    <text evidence="2">Belongs to the synaptobrevin family.</text>
</comment>
<dbReference type="Pfam" id="PF00957">
    <property type="entry name" value="Synaptobrevin"/>
    <property type="match status" value="1"/>
</dbReference>
<keyword evidence="5" id="KW-0472">Membrane</keyword>
<evidence type="ECO:0000256" key="1">
    <source>
        <dbReference type="ARBA" id="ARBA00004342"/>
    </source>
</evidence>
<evidence type="ECO:0000256" key="2">
    <source>
        <dbReference type="ARBA" id="ARBA00008025"/>
    </source>
</evidence>
<dbReference type="CDD" id="cd15867">
    <property type="entry name" value="R-SNARE_YKT6"/>
    <property type="match status" value="1"/>
</dbReference>
<feature type="compositionally biased region" description="Low complexity" evidence="11">
    <location>
        <begin position="125"/>
        <end position="139"/>
    </location>
</feature>
<evidence type="ECO:0000313" key="14">
    <source>
        <dbReference type="EMBL" id="GMK56721.1"/>
    </source>
</evidence>
<gene>
    <name evidence="14" type="primary">YKT6</name>
    <name evidence="14" type="ORF">CspeluHIS016_0305610</name>
</gene>
<feature type="compositionally biased region" description="Basic and acidic residues" evidence="11">
    <location>
        <begin position="369"/>
        <end position="388"/>
    </location>
</feature>
<evidence type="ECO:0000256" key="4">
    <source>
        <dbReference type="ARBA" id="ARBA00022481"/>
    </source>
</evidence>
<dbReference type="InterPro" id="IPR010908">
    <property type="entry name" value="Longin_dom"/>
</dbReference>
<dbReference type="InterPro" id="IPR042530">
    <property type="entry name" value="EME1/EME2_C"/>
</dbReference>
<sequence length="752" mass="82916">MKVYSLALLSVTSGTPAQATVLGSSQDLSSFSFYQRGSVGEFMNFFTKTVAERTPPNQPSSVEENNYKAHVFRNASRTPGGLSLAAVMITDLEYPYRPAFSLLTKLLDENAGLLQQLPNPSAAPSLSAASASAFGGNPSQNAQGGLPPAQKGKLEGTLASYLAKYQDPKQADTIMKVQAELDETKIVLHKTIESVLERGEKLDNLVERSNALSSQSKMFYKTAKKQNSCYIVVLSDGSDDDIVCVSPPPRRRFVRTESATTIQVLEWSDSEGSDDEDLNTALSRFSSTTASFRSTSIATAGPSRAPKRKLASLPPLSPMRERPLKTSRSAIVDVGNSKLDPPRSLAKSTRKPRKPARNDDFERIEEETPAEKVARREAEKAKRREERVAAKELEKVQKQYDREAAKAAKDAEKSYQKKLSNANRLRVSKIDALREIELHLAYDLSLPSSPIAGAIPEVKMRLEDSQSSLHFLSEEETLVDGTVRFLRRVKAQWDPVAKIFMPLDVERLEWEPNLVIVTSVDGIVDRLAQNEDMFMEWLSDIRLASGNRANQQIFLLVRGLAKYHSKIVSIVNRAYRDTVSAALHDSDARLAAAPDTSRRVTKDMVETQLLRAQIEQHVFVVLVDETDEIEDWLYNLAADVAFRPYKKLTKSHLAFSAPEGQRKGTEPGGVLELMLQEVPGLTTAAALSVSKYYPSLRNLMEAYEGDDDGEGLLASCSVKSLATGVATSRTLGPALSKKVYEIMRGADPLALL</sequence>
<feature type="region of interest" description="Disordered" evidence="11">
    <location>
        <begin position="125"/>
        <end position="150"/>
    </location>
</feature>
<proteinExistence type="inferred from homology"/>
<dbReference type="SUPFAM" id="SSF58038">
    <property type="entry name" value="SNARE fusion complex"/>
    <property type="match status" value="1"/>
</dbReference>
<dbReference type="Pfam" id="PF21292">
    <property type="entry name" value="EME1-MUS81_C"/>
    <property type="match status" value="1"/>
</dbReference>
<dbReference type="InterPro" id="IPR042855">
    <property type="entry name" value="V_SNARE_CC"/>
</dbReference>
<dbReference type="Gene3D" id="1.20.5.110">
    <property type="match status" value="1"/>
</dbReference>
<keyword evidence="3" id="KW-1003">Cell membrane</keyword>
<dbReference type="PROSITE" id="PS50892">
    <property type="entry name" value="V_SNARE"/>
    <property type="match status" value="1"/>
</dbReference>
<dbReference type="Gene3D" id="3.40.50.10130">
    <property type="match status" value="1"/>
</dbReference>